<keyword evidence="3 9" id="KW-0813">Transport</keyword>
<evidence type="ECO:0000313" key="11">
    <source>
        <dbReference type="EMBL" id="MBB6478422.1"/>
    </source>
</evidence>
<keyword evidence="9" id="KW-1003">Cell membrane</keyword>
<dbReference type="Gene3D" id="1.25.60.10">
    <property type="entry name" value="MgtE N-terminal domain-like"/>
    <property type="match status" value="1"/>
</dbReference>
<dbReference type="InterPro" id="IPR038076">
    <property type="entry name" value="MgtE_N_sf"/>
</dbReference>
<keyword evidence="7 9" id="KW-0472">Membrane</keyword>
<dbReference type="EMBL" id="JACHGJ010000001">
    <property type="protein sequence ID" value="MBB6478422.1"/>
    <property type="molecule type" value="Genomic_DNA"/>
</dbReference>
<organism evidence="11 12">
    <name type="scientific">Spirochaeta isovalerica</name>
    <dbReference type="NCBI Taxonomy" id="150"/>
    <lineage>
        <taxon>Bacteria</taxon>
        <taxon>Pseudomonadati</taxon>
        <taxon>Spirochaetota</taxon>
        <taxon>Spirochaetia</taxon>
        <taxon>Spirochaetales</taxon>
        <taxon>Spirochaetaceae</taxon>
        <taxon>Spirochaeta</taxon>
    </lineage>
</organism>
<feature type="domain" description="CBS" evidence="10">
    <location>
        <begin position="198"/>
        <end position="254"/>
    </location>
</feature>
<dbReference type="GO" id="GO:0005886">
    <property type="term" value="C:plasma membrane"/>
    <property type="evidence" value="ECO:0007669"/>
    <property type="project" value="UniProtKB-SubCell"/>
</dbReference>
<dbReference type="PANTHER" id="PTHR43773:SF1">
    <property type="entry name" value="MAGNESIUM TRANSPORTER MGTE"/>
    <property type="match status" value="1"/>
</dbReference>
<comment type="caution">
    <text evidence="11">The sequence shown here is derived from an EMBL/GenBank/DDBJ whole genome shotgun (WGS) entry which is preliminary data.</text>
</comment>
<accession>A0A841R7E6</accession>
<keyword evidence="5 9" id="KW-0460">Magnesium</keyword>
<comment type="similarity">
    <text evidence="2 9">Belongs to the SLC41A transporter family.</text>
</comment>
<feature type="transmembrane region" description="Helical" evidence="9">
    <location>
        <begin position="428"/>
        <end position="448"/>
    </location>
</feature>
<feature type="domain" description="CBS" evidence="10">
    <location>
        <begin position="134"/>
        <end position="197"/>
    </location>
</feature>
<dbReference type="InterPro" id="IPR000644">
    <property type="entry name" value="CBS_dom"/>
</dbReference>
<sequence length="449" mass="50524">MQHLLENIKEYMDMLDDTQLRTTVSELTVAELIEVWDFLNEKEKLRLFLLFDHDVKSEFITELSTADQEFLIVELSEQATKNMLEEMRPDDLVDLIQAISPENRESLWQNMSEESRRETEFLLRFDEDDAAGLMTPRYAAIQGDITVDQALKFIRRTLDKLETIYYIYVVDKLKRLTGVVSLKQILAADDRALIYDIMEEHVIYVRDDTDQEETAKVLEDHDLLALPVVDKFNRLLGIITFDDVIDVIREEQTEDIYKMGAMGGNTDSYLESSVPQLVLKRLPWLVILLLAGTITTNVLSSFNDLILAASFLTLFIPVITQTGGNCGTQSSTLMIRGLATDELHFRDIWKVIGKEIMVGLIIGLSTGVIIFLRGLFLPPGIELIQAITVGISLSAVVIFATVLGALVPLMIHRLGFDPTVAAGPLMSTVIDVIGLTIYFKVAMMILGIG</sequence>
<dbReference type="InterPro" id="IPR006667">
    <property type="entry name" value="SLC41_membr_dom"/>
</dbReference>
<reference evidence="11 12" key="1">
    <citation type="submission" date="2020-08" db="EMBL/GenBank/DDBJ databases">
        <title>Genomic Encyclopedia of Type Strains, Phase IV (KMG-IV): sequencing the most valuable type-strain genomes for metagenomic binning, comparative biology and taxonomic classification.</title>
        <authorList>
            <person name="Goeker M."/>
        </authorList>
    </citation>
    <scope>NUCLEOTIDE SEQUENCE [LARGE SCALE GENOMIC DNA]</scope>
    <source>
        <strain evidence="11 12">DSM 2461</strain>
    </source>
</reference>
<dbReference type="Proteomes" id="UP000587760">
    <property type="component" value="Unassembled WGS sequence"/>
</dbReference>
<dbReference type="NCBIfam" id="TIGR00400">
    <property type="entry name" value="mgtE"/>
    <property type="match status" value="1"/>
</dbReference>
<dbReference type="CDD" id="cd04606">
    <property type="entry name" value="CBS_pair_Mg_transporter"/>
    <property type="match status" value="1"/>
</dbReference>
<comment type="subcellular location">
    <subcellularLocation>
        <location evidence="9">Cell membrane</location>
        <topology evidence="9">Multi-pass membrane protein</topology>
    </subcellularLocation>
    <subcellularLocation>
        <location evidence="1">Membrane</location>
        <topology evidence="1">Multi-pass membrane protein</topology>
    </subcellularLocation>
</comment>
<dbReference type="Gene3D" id="3.10.580.10">
    <property type="entry name" value="CBS-domain"/>
    <property type="match status" value="1"/>
</dbReference>
<gene>
    <name evidence="11" type="ORF">HNR50_000055</name>
</gene>
<comment type="subunit">
    <text evidence="9">Homodimer.</text>
</comment>
<keyword evidence="6 9" id="KW-1133">Transmembrane helix</keyword>
<keyword evidence="8" id="KW-0129">CBS domain</keyword>
<dbReference type="PANTHER" id="PTHR43773">
    <property type="entry name" value="MAGNESIUM TRANSPORTER MGTE"/>
    <property type="match status" value="1"/>
</dbReference>
<dbReference type="SUPFAM" id="SSF54631">
    <property type="entry name" value="CBS-domain pair"/>
    <property type="match status" value="1"/>
</dbReference>
<evidence type="ECO:0000256" key="3">
    <source>
        <dbReference type="ARBA" id="ARBA00022448"/>
    </source>
</evidence>
<dbReference type="SMART" id="SM00116">
    <property type="entry name" value="CBS"/>
    <property type="match status" value="2"/>
</dbReference>
<dbReference type="AlphaFoldDB" id="A0A841R7E6"/>
<feature type="transmembrane region" description="Helical" evidence="9">
    <location>
        <begin position="282"/>
        <end position="299"/>
    </location>
</feature>
<dbReference type="InterPro" id="IPR046342">
    <property type="entry name" value="CBS_dom_sf"/>
</dbReference>
<dbReference type="Gene3D" id="1.10.357.20">
    <property type="entry name" value="SLC41 divalent cation transporters, integral membrane domain"/>
    <property type="match status" value="1"/>
</dbReference>
<dbReference type="InterPro" id="IPR006668">
    <property type="entry name" value="Mg_transptr_MgtE_intracell_dom"/>
</dbReference>
<dbReference type="Pfam" id="PF03448">
    <property type="entry name" value="MgtE_N"/>
    <property type="match status" value="1"/>
</dbReference>
<keyword evidence="9" id="KW-0479">Metal-binding</keyword>
<feature type="transmembrane region" description="Helical" evidence="9">
    <location>
        <begin position="383"/>
        <end position="407"/>
    </location>
</feature>
<dbReference type="InterPro" id="IPR006669">
    <property type="entry name" value="MgtE_transporter"/>
</dbReference>
<feature type="transmembrane region" description="Helical" evidence="9">
    <location>
        <begin position="305"/>
        <end position="326"/>
    </location>
</feature>
<feature type="transmembrane region" description="Helical" evidence="9">
    <location>
        <begin position="356"/>
        <end position="377"/>
    </location>
</feature>
<evidence type="ECO:0000256" key="5">
    <source>
        <dbReference type="ARBA" id="ARBA00022842"/>
    </source>
</evidence>
<dbReference type="SMART" id="SM00924">
    <property type="entry name" value="MgtE_N"/>
    <property type="match status" value="1"/>
</dbReference>
<dbReference type="RefSeq" id="WP_184742248.1">
    <property type="nucleotide sequence ID" value="NZ_JACHGJ010000001.1"/>
</dbReference>
<evidence type="ECO:0000256" key="8">
    <source>
        <dbReference type="PROSITE-ProRule" id="PRU00703"/>
    </source>
</evidence>
<evidence type="ECO:0000256" key="6">
    <source>
        <dbReference type="ARBA" id="ARBA00022989"/>
    </source>
</evidence>
<dbReference type="SUPFAM" id="SSF158791">
    <property type="entry name" value="MgtE N-terminal domain-like"/>
    <property type="match status" value="1"/>
</dbReference>
<evidence type="ECO:0000256" key="9">
    <source>
        <dbReference type="RuleBase" id="RU362011"/>
    </source>
</evidence>
<evidence type="ECO:0000256" key="1">
    <source>
        <dbReference type="ARBA" id="ARBA00004141"/>
    </source>
</evidence>
<dbReference type="PROSITE" id="PS51371">
    <property type="entry name" value="CBS"/>
    <property type="match status" value="2"/>
</dbReference>
<dbReference type="InterPro" id="IPR036739">
    <property type="entry name" value="SLC41_membr_dom_sf"/>
</dbReference>
<name>A0A841R7E6_9SPIO</name>
<protein>
    <recommendedName>
        <fullName evidence="9">Magnesium transporter MgtE</fullName>
    </recommendedName>
</protein>
<dbReference type="Pfam" id="PF01769">
    <property type="entry name" value="MgtE"/>
    <property type="match status" value="1"/>
</dbReference>
<comment type="function">
    <text evidence="9">Acts as a magnesium transporter.</text>
</comment>
<evidence type="ECO:0000259" key="10">
    <source>
        <dbReference type="PROSITE" id="PS51371"/>
    </source>
</evidence>
<keyword evidence="4 9" id="KW-0812">Transmembrane</keyword>
<evidence type="ECO:0000256" key="2">
    <source>
        <dbReference type="ARBA" id="ARBA00009749"/>
    </source>
</evidence>
<keyword evidence="12" id="KW-1185">Reference proteome</keyword>
<dbReference type="SUPFAM" id="SSF161093">
    <property type="entry name" value="MgtE membrane domain-like"/>
    <property type="match status" value="1"/>
</dbReference>
<dbReference type="GO" id="GO:0046872">
    <property type="term" value="F:metal ion binding"/>
    <property type="evidence" value="ECO:0007669"/>
    <property type="project" value="UniProtKB-KW"/>
</dbReference>
<dbReference type="Pfam" id="PF00571">
    <property type="entry name" value="CBS"/>
    <property type="match status" value="2"/>
</dbReference>
<evidence type="ECO:0000256" key="7">
    <source>
        <dbReference type="ARBA" id="ARBA00023136"/>
    </source>
</evidence>
<dbReference type="GO" id="GO:0015095">
    <property type="term" value="F:magnesium ion transmembrane transporter activity"/>
    <property type="evidence" value="ECO:0007669"/>
    <property type="project" value="UniProtKB-UniRule"/>
</dbReference>
<evidence type="ECO:0000256" key="4">
    <source>
        <dbReference type="ARBA" id="ARBA00022692"/>
    </source>
</evidence>
<evidence type="ECO:0000313" key="12">
    <source>
        <dbReference type="Proteomes" id="UP000587760"/>
    </source>
</evidence>
<proteinExistence type="inferred from homology"/>